<keyword evidence="1" id="KW-0238">DNA-binding</keyword>
<dbReference type="PROSITE" id="PS51253">
    <property type="entry name" value="HTH_CENPB"/>
    <property type="match status" value="1"/>
</dbReference>
<evidence type="ECO:0000313" key="5">
    <source>
        <dbReference type="Proteomes" id="UP001187531"/>
    </source>
</evidence>
<feature type="domain" description="HTH CENPB-type" evidence="3">
    <location>
        <begin position="73"/>
        <end position="150"/>
    </location>
</feature>
<sequence length="261" mass="29541">MRTYKRKTENGTIPPEVIRQGVQKILEGGKFATVAREIHIPRSTLKRYTQKFLTEGGTSTNDVSEVPLENFIPRYKTRKIFTAEEEKSLENYLIRASQLHHGLSTREVRKLAFDFAEKLGKDIHHWEEAKTAGKDWLWAFLRRNPTLSLRSPEATSIARATAFNRPVVNAFFDTYESLLRKYTGSEMFVGQDSGSQSQSEPSSADLQALVGSTSAALGPEVVRPYPKAPPKKGDTIKRKKGRSQVLTDTPVKKRFNRRTLS</sequence>
<organism evidence="4 5">
    <name type="scientific">Artemia franciscana</name>
    <name type="common">Brine shrimp</name>
    <name type="synonym">Artemia sanfranciscana</name>
    <dbReference type="NCBI Taxonomy" id="6661"/>
    <lineage>
        <taxon>Eukaryota</taxon>
        <taxon>Metazoa</taxon>
        <taxon>Ecdysozoa</taxon>
        <taxon>Arthropoda</taxon>
        <taxon>Crustacea</taxon>
        <taxon>Branchiopoda</taxon>
        <taxon>Anostraca</taxon>
        <taxon>Artemiidae</taxon>
        <taxon>Artemia</taxon>
    </lineage>
</organism>
<evidence type="ECO:0000256" key="2">
    <source>
        <dbReference type="SAM" id="MobiDB-lite"/>
    </source>
</evidence>
<evidence type="ECO:0000313" key="4">
    <source>
        <dbReference type="EMBL" id="KAK2701732.1"/>
    </source>
</evidence>
<dbReference type="AlphaFoldDB" id="A0AA88HA89"/>
<name>A0AA88HA89_ARTSF</name>
<accession>A0AA88HA89</accession>
<feature type="compositionally biased region" description="Basic residues" evidence="2">
    <location>
        <begin position="252"/>
        <end position="261"/>
    </location>
</feature>
<dbReference type="EMBL" id="JAVRJZ010002121">
    <property type="protein sequence ID" value="KAK2701732.1"/>
    <property type="molecule type" value="Genomic_DNA"/>
</dbReference>
<dbReference type="Proteomes" id="UP001187531">
    <property type="component" value="Unassembled WGS sequence"/>
</dbReference>
<feature type="region of interest" description="Disordered" evidence="2">
    <location>
        <begin position="190"/>
        <end position="261"/>
    </location>
</feature>
<gene>
    <name evidence="4" type="ORF">QYM36_019628</name>
</gene>
<evidence type="ECO:0000256" key="1">
    <source>
        <dbReference type="ARBA" id="ARBA00023125"/>
    </source>
</evidence>
<dbReference type="InterPro" id="IPR006600">
    <property type="entry name" value="HTH_CenpB_DNA-bd_dom"/>
</dbReference>
<evidence type="ECO:0000259" key="3">
    <source>
        <dbReference type="PROSITE" id="PS51253"/>
    </source>
</evidence>
<feature type="compositionally biased region" description="Low complexity" evidence="2">
    <location>
        <begin position="191"/>
        <end position="203"/>
    </location>
</feature>
<comment type="caution">
    <text evidence="4">The sequence shown here is derived from an EMBL/GenBank/DDBJ whole genome shotgun (WGS) entry which is preliminary data.</text>
</comment>
<proteinExistence type="predicted"/>
<dbReference type="Pfam" id="PF03221">
    <property type="entry name" value="HTH_Tnp_Tc5"/>
    <property type="match status" value="1"/>
</dbReference>
<keyword evidence="5" id="KW-1185">Reference proteome</keyword>
<protein>
    <recommendedName>
        <fullName evidence="3">HTH CENPB-type domain-containing protein</fullName>
    </recommendedName>
</protein>
<dbReference type="GO" id="GO:0003677">
    <property type="term" value="F:DNA binding"/>
    <property type="evidence" value="ECO:0007669"/>
    <property type="project" value="UniProtKB-KW"/>
</dbReference>
<reference evidence="4" key="1">
    <citation type="submission" date="2023-07" db="EMBL/GenBank/DDBJ databases">
        <title>Chromosome-level genome assembly of Artemia franciscana.</title>
        <authorList>
            <person name="Jo E."/>
        </authorList>
    </citation>
    <scope>NUCLEOTIDE SEQUENCE</scope>
    <source>
        <tissue evidence="4">Whole body</tissue>
    </source>
</reference>